<reference evidence="8" key="1">
    <citation type="submission" date="2023-02" db="EMBL/GenBank/DDBJ databases">
        <title>Genome of toxic invasive species Heracleum sosnowskyi carries increased number of genes despite the absence of recent whole-genome duplications.</title>
        <authorList>
            <person name="Schelkunov M."/>
            <person name="Shtratnikova V."/>
            <person name="Makarenko M."/>
            <person name="Klepikova A."/>
            <person name="Omelchenko D."/>
            <person name="Novikova G."/>
            <person name="Obukhova E."/>
            <person name="Bogdanov V."/>
            <person name="Penin A."/>
            <person name="Logacheva M."/>
        </authorList>
    </citation>
    <scope>NUCLEOTIDE SEQUENCE</scope>
    <source>
        <strain evidence="8">Hsosn_3</strain>
        <tissue evidence="8">Leaf</tissue>
    </source>
</reference>
<reference evidence="8" key="2">
    <citation type="submission" date="2023-05" db="EMBL/GenBank/DDBJ databases">
        <authorList>
            <person name="Schelkunov M.I."/>
        </authorList>
    </citation>
    <scope>NUCLEOTIDE SEQUENCE</scope>
    <source>
        <strain evidence="8">Hsosn_3</strain>
        <tissue evidence="8">Leaf</tissue>
    </source>
</reference>
<keyword evidence="7" id="KW-0813">Transport</keyword>
<dbReference type="PANTHER" id="PTHR19317">
    <property type="entry name" value="PRENYLATED RAB ACCEPTOR 1-RELATED"/>
    <property type="match status" value="1"/>
</dbReference>
<comment type="caution">
    <text evidence="8">The sequence shown here is derived from an EMBL/GenBank/DDBJ whole genome shotgun (WGS) entry which is preliminary data.</text>
</comment>
<feature type="transmembrane region" description="Helical" evidence="7">
    <location>
        <begin position="116"/>
        <end position="136"/>
    </location>
</feature>
<evidence type="ECO:0000256" key="3">
    <source>
        <dbReference type="ARBA" id="ARBA00006483"/>
    </source>
</evidence>
<evidence type="ECO:0000313" key="9">
    <source>
        <dbReference type="Proteomes" id="UP001237642"/>
    </source>
</evidence>
<evidence type="ECO:0000256" key="2">
    <source>
        <dbReference type="ARBA" id="ARBA00004141"/>
    </source>
</evidence>
<sequence length="181" mass="20032">MTNYGTIPTSSSPGGTNIEFISRAKTQIKAGLATRRPWKEMARSFNLPSGLLNTTGRMKTNLGYFRMNYAIVVLTILLLSLLYHPISLMVFFALMAVWLFLYFLRDEPLVIFHRLIDDRTVLIGLSIITVISLLFTGAVGNIISALLFGVVVVAVHAVFRRTDDLSLDEEAAETAGLMTTS</sequence>
<comment type="function">
    <text evidence="1 7">May be involved in both secretory and endocytic intracellular trafficking in the endosomal/prevacuolar compartments.</text>
</comment>
<evidence type="ECO:0000256" key="6">
    <source>
        <dbReference type="ARBA" id="ARBA00023136"/>
    </source>
</evidence>
<gene>
    <name evidence="8" type="ORF">POM88_032143</name>
</gene>
<dbReference type="GO" id="GO:0005794">
    <property type="term" value="C:Golgi apparatus"/>
    <property type="evidence" value="ECO:0007669"/>
    <property type="project" value="TreeGrafter"/>
</dbReference>
<feature type="transmembrane region" description="Helical" evidence="7">
    <location>
        <begin position="88"/>
        <end position="104"/>
    </location>
</feature>
<protein>
    <recommendedName>
        <fullName evidence="7">PRA1 family protein</fullName>
    </recommendedName>
</protein>
<evidence type="ECO:0000313" key="8">
    <source>
        <dbReference type="EMBL" id="KAK1375950.1"/>
    </source>
</evidence>
<evidence type="ECO:0000256" key="7">
    <source>
        <dbReference type="RuleBase" id="RU363107"/>
    </source>
</evidence>
<name>A0AAD8HZK1_9APIA</name>
<evidence type="ECO:0000256" key="5">
    <source>
        <dbReference type="ARBA" id="ARBA00022989"/>
    </source>
</evidence>
<dbReference type="GO" id="GO:0005783">
    <property type="term" value="C:endoplasmic reticulum"/>
    <property type="evidence" value="ECO:0007669"/>
    <property type="project" value="TreeGrafter"/>
</dbReference>
<keyword evidence="4 7" id="KW-0812">Transmembrane</keyword>
<comment type="subcellular location">
    <subcellularLocation>
        <location evidence="2 7">Membrane</location>
        <topology evidence="2 7">Multi-pass membrane protein</topology>
    </subcellularLocation>
</comment>
<accession>A0AAD8HZK1</accession>
<keyword evidence="6 7" id="KW-0472">Membrane</keyword>
<keyword evidence="9" id="KW-1185">Reference proteome</keyword>
<keyword evidence="5 7" id="KW-1133">Transmembrane helix</keyword>
<organism evidence="8 9">
    <name type="scientific">Heracleum sosnowskyi</name>
    <dbReference type="NCBI Taxonomy" id="360622"/>
    <lineage>
        <taxon>Eukaryota</taxon>
        <taxon>Viridiplantae</taxon>
        <taxon>Streptophyta</taxon>
        <taxon>Embryophyta</taxon>
        <taxon>Tracheophyta</taxon>
        <taxon>Spermatophyta</taxon>
        <taxon>Magnoliopsida</taxon>
        <taxon>eudicotyledons</taxon>
        <taxon>Gunneridae</taxon>
        <taxon>Pentapetalae</taxon>
        <taxon>asterids</taxon>
        <taxon>campanulids</taxon>
        <taxon>Apiales</taxon>
        <taxon>Apiaceae</taxon>
        <taxon>Apioideae</taxon>
        <taxon>apioid superclade</taxon>
        <taxon>Tordylieae</taxon>
        <taxon>Tordyliinae</taxon>
        <taxon>Heracleum</taxon>
    </lineage>
</organism>
<dbReference type="Pfam" id="PF03208">
    <property type="entry name" value="PRA1"/>
    <property type="match status" value="1"/>
</dbReference>
<dbReference type="PANTHER" id="PTHR19317:SF2">
    <property type="entry name" value="PRA1 FAMILY PROTEIN F2"/>
    <property type="match status" value="1"/>
</dbReference>
<dbReference type="Proteomes" id="UP001237642">
    <property type="component" value="Unassembled WGS sequence"/>
</dbReference>
<evidence type="ECO:0000256" key="4">
    <source>
        <dbReference type="ARBA" id="ARBA00022692"/>
    </source>
</evidence>
<dbReference type="EMBL" id="JAUIZM010000007">
    <property type="protein sequence ID" value="KAK1375950.1"/>
    <property type="molecule type" value="Genomic_DNA"/>
</dbReference>
<dbReference type="GO" id="GO:0016020">
    <property type="term" value="C:membrane"/>
    <property type="evidence" value="ECO:0007669"/>
    <property type="project" value="UniProtKB-SubCell"/>
</dbReference>
<evidence type="ECO:0000256" key="1">
    <source>
        <dbReference type="ARBA" id="ARBA00002501"/>
    </source>
</evidence>
<feature type="transmembrane region" description="Helical" evidence="7">
    <location>
        <begin position="64"/>
        <end position="82"/>
    </location>
</feature>
<comment type="similarity">
    <text evidence="3 7">Belongs to the PRA1 family.</text>
</comment>
<dbReference type="AlphaFoldDB" id="A0AAD8HZK1"/>
<dbReference type="InterPro" id="IPR004895">
    <property type="entry name" value="Prenylated_rab_accept_PRA1"/>
</dbReference>
<dbReference type="GO" id="GO:0016192">
    <property type="term" value="P:vesicle-mediated transport"/>
    <property type="evidence" value="ECO:0007669"/>
    <property type="project" value="UniProtKB-ARBA"/>
</dbReference>
<proteinExistence type="inferred from homology"/>